<proteinExistence type="predicted"/>
<organism evidence="1 2">
    <name type="scientific">Collybiopsis confluens</name>
    <dbReference type="NCBI Taxonomy" id="2823264"/>
    <lineage>
        <taxon>Eukaryota</taxon>
        <taxon>Fungi</taxon>
        <taxon>Dikarya</taxon>
        <taxon>Basidiomycota</taxon>
        <taxon>Agaricomycotina</taxon>
        <taxon>Agaricomycetes</taxon>
        <taxon>Agaricomycetidae</taxon>
        <taxon>Agaricales</taxon>
        <taxon>Marasmiineae</taxon>
        <taxon>Omphalotaceae</taxon>
        <taxon>Collybiopsis</taxon>
    </lineage>
</organism>
<dbReference type="AlphaFoldDB" id="A0A8H5HGG1"/>
<dbReference type="OrthoDB" id="3174109at2759"/>
<comment type="caution">
    <text evidence="1">The sequence shown here is derived from an EMBL/GenBank/DDBJ whole genome shotgun (WGS) entry which is preliminary data.</text>
</comment>
<evidence type="ECO:0000313" key="1">
    <source>
        <dbReference type="EMBL" id="KAF5382818.1"/>
    </source>
</evidence>
<sequence length="106" mass="12071">MAPSGWTELYIIFKGKVGSTEKTAAALDPLRLEELRYTMESAGSWELLGNILVQRTVEGRFTCFQFPSAHRNVLERTWTVEPENPQIIQEFGIDPGQDLLIVIEKF</sequence>
<evidence type="ECO:0000313" key="2">
    <source>
        <dbReference type="Proteomes" id="UP000518752"/>
    </source>
</evidence>
<accession>A0A8H5HGG1</accession>
<name>A0A8H5HGG1_9AGAR</name>
<gene>
    <name evidence="1" type="ORF">D9757_007273</name>
</gene>
<dbReference type="Proteomes" id="UP000518752">
    <property type="component" value="Unassembled WGS sequence"/>
</dbReference>
<protein>
    <submittedName>
        <fullName evidence="1">Uncharacterized protein</fullName>
    </submittedName>
</protein>
<keyword evidence="2" id="KW-1185">Reference proteome</keyword>
<dbReference type="EMBL" id="JAACJN010000050">
    <property type="protein sequence ID" value="KAF5382818.1"/>
    <property type="molecule type" value="Genomic_DNA"/>
</dbReference>
<reference evidence="1 2" key="1">
    <citation type="journal article" date="2020" name="ISME J.">
        <title>Uncovering the hidden diversity of litter-decomposition mechanisms in mushroom-forming fungi.</title>
        <authorList>
            <person name="Floudas D."/>
            <person name="Bentzer J."/>
            <person name="Ahren D."/>
            <person name="Johansson T."/>
            <person name="Persson P."/>
            <person name="Tunlid A."/>
        </authorList>
    </citation>
    <scope>NUCLEOTIDE SEQUENCE [LARGE SCALE GENOMIC DNA]</scope>
    <source>
        <strain evidence="1 2">CBS 406.79</strain>
    </source>
</reference>